<dbReference type="Proteomes" id="UP000789920">
    <property type="component" value="Unassembled WGS sequence"/>
</dbReference>
<comment type="caution">
    <text evidence="1">The sequence shown here is derived from an EMBL/GenBank/DDBJ whole genome shotgun (WGS) entry which is preliminary data.</text>
</comment>
<dbReference type="EMBL" id="CAJVQC010001464">
    <property type="protein sequence ID" value="CAG8494863.1"/>
    <property type="molecule type" value="Genomic_DNA"/>
</dbReference>
<accession>A0ACA9KXG8</accession>
<organism evidence="1 2">
    <name type="scientific">Racocetra persica</name>
    <dbReference type="NCBI Taxonomy" id="160502"/>
    <lineage>
        <taxon>Eukaryota</taxon>
        <taxon>Fungi</taxon>
        <taxon>Fungi incertae sedis</taxon>
        <taxon>Mucoromycota</taxon>
        <taxon>Glomeromycotina</taxon>
        <taxon>Glomeromycetes</taxon>
        <taxon>Diversisporales</taxon>
        <taxon>Gigasporaceae</taxon>
        <taxon>Racocetra</taxon>
    </lineage>
</organism>
<evidence type="ECO:0000313" key="2">
    <source>
        <dbReference type="Proteomes" id="UP000789920"/>
    </source>
</evidence>
<name>A0ACA9KXG8_9GLOM</name>
<evidence type="ECO:0000313" key="1">
    <source>
        <dbReference type="EMBL" id="CAG8494863.1"/>
    </source>
</evidence>
<sequence length="357" mass="41411">DNIGHTFIHDNNGQPELLIARNNPYINLYNRLQLQDWHANVDLKLLLNIHAILQYVAKYASKSEPWSAIFSEILNHILHDSNPLDSSLGNMSSSFWYSTLSLQCCFVTLNLNKKAPCWLCGTRNEGFVATCQEEFCHTKVLLHVRYRNELVDMLGPSVDKVEDFDEDVEDYQLETKEEEVLSDWMILAGIGLNASVCDADQNHDWFRDVRQYYQNFNLADVDMFIQQICCNEAINDEKHTQSAGIEDYPDLVVLYWYEVTQKLLVFRIFEEFCTCIEAKDRHLKAFFDELVLSANLSQKKRESYPKIMSQLLLVCGIEEFETEELENEIVKDDELIISRGIGKTELDDLLQKLKGLQ</sequence>
<gene>
    <name evidence="1" type="ORF">RPERSI_LOCUS1555</name>
</gene>
<keyword evidence="2" id="KW-1185">Reference proteome</keyword>
<proteinExistence type="predicted"/>
<reference evidence="1" key="1">
    <citation type="submission" date="2021-06" db="EMBL/GenBank/DDBJ databases">
        <authorList>
            <person name="Kallberg Y."/>
            <person name="Tangrot J."/>
            <person name="Rosling A."/>
        </authorList>
    </citation>
    <scope>NUCLEOTIDE SEQUENCE</scope>
    <source>
        <strain evidence="1">MA461A</strain>
    </source>
</reference>
<feature type="non-terminal residue" evidence="1">
    <location>
        <position position="1"/>
    </location>
</feature>
<protein>
    <submittedName>
        <fullName evidence="1">20894_t:CDS:1</fullName>
    </submittedName>
</protein>